<reference evidence="4" key="2">
    <citation type="journal article" date="2021" name="Sci. Data">
        <title>Chromosome-scale genome sequencing, assembly and annotation of six genomes from subfamily Leishmaniinae.</title>
        <authorList>
            <person name="Almutairi H."/>
            <person name="Urbaniak M.D."/>
            <person name="Bates M.D."/>
            <person name="Jariyapan N."/>
            <person name="Kwakye-Nuako G."/>
            <person name="Thomaz Soccol V."/>
            <person name="Al-Salem W.S."/>
            <person name="Dillon R.J."/>
            <person name="Bates P.A."/>
            <person name="Gatherer D."/>
        </authorList>
    </citation>
    <scope>NUCLEOTIDE SEQUENCE [LARGE SCALE GENOMIC DNA]</scope>
</reference>
<gene>
    <name evidence="3" type="ORF">LSCM4_08264</name>
</gene>
<organism evidence="3 4">
    <name type="scientific">Leishmania orientalis</name>
    <dbReference type="NCBI Taxonomy" id="2249476"/>
    <lineage>
        <taxon>Eukaryota</taxon>
        <taxon>Discoba</taxon>
        <taxon>Euglenozoa</taxon>
        <taxon>Kinetoplastea</taxon>
        <taxon>Metakinetoplastina</taxon>
        <taxon>Trypanosomatida</taxon>
        <taxon>Trypanosomatidae</taxon>
        <taxon>Leishmaniinae</taxon>
        <taxon>Leishmania</taxon>
    </lineage>
</organism>
<dbReference type="PANTHER" id="PTHR42253:SF1">
    <property type="entry name" value="TRANSMEMBRANE PROTEIN"/>
    <property type="match status" value="1"/>
</dbReference>
<proteinExistence type="predicted"/>
<feature type="region of interest" description="Disordered" evidence="1">
    <location>
        <begin position="1"/>
        <end position="92"/>
    </location>
</feature>
<feature type="transmembrane region" description="Helical" evidence="2">
    <location>
        <begin position="755"/>
        <end position="772"/>
    </location>
</feature>
<feature type="transmembrane region" description="Helical" evidence="2">
    <location>
        <begin position="406"/>
        <end position="427"/>
    </location>
</feature>
<dbReference type="EMBL" id="JAFHLR010000003">
    <property type="protein sequence ID" value="KAG5488040.1"/>
    <property type="molecule type" value="Genomic_DNA"/>
</dbReference>
<reference evidence="4" key="1">
    <citation type="journal article" date="2021" name="Microbiol. Resour. Announc.">
        <title>LGAAP: Leishmaniinae Genome Assembly and Annotation Pipeline.</title>
        <authorList>
            <person name="Almutairi H."/>
            <person name="Urbaniak M.D."/>
            <person name="Bates M.D."/>
            <person name="Jariyapan N."/>
            <person name="Kwakye-Nuako G."/>
            <person name="Thomaz-Soccol V."/>
            <person name="Al-Salem W.S."/>
            <person name="Dillon R.J."/>
            <person name="Bates P.A."/>
            <person name="Gatherer D."/>
        </authorList>
    </citation>
    <scope>NUCLEOTIDE SEQUENCE [LARGE SCALE GENOMIC DNA]</scope>
</reference>
<feature type="compositionally biased region" description="Basic and acidic residues" evidence="1">
    <location>
        <begin position="62"/>
        <end position="71"/>
    </location>
</feature>
<dbReference type="KEGG" id="loi:92364068"/>
<evidence type="ECO:0000313" key="4">
    <source>
        <dbReference type="Proteomes" id="UP000674143"/>
    </source>
</evidence>
<comment type="caution">
    <text evidence="3">The sequence shown here is derived from an EMBL/GenBank/DDBJ whole genome shotgun (WGS) entry which is preliminary data.</text>
</comment>
<name>A0A836HPM4_9TRYP</name>
<dbReference type="PANTHER" id="PTHR42253">
    <property type="entry name" value="TRANSMEMBRANE PROTEIN-RELATED"/>
    <property type="match status" value="1"/>
</dbReference>
<feature type="region of interest" description="Disordered" evidence="1">
    <location>
        <begin position="188"/>
        <end position="224"/>
    </location>
</feature>
<feature type="region of interest" description="Disordered" evidence="1">
    <location>
        <begin position="867"/>
        <end position="901"/>
    </location>
</feature>
<feature type="transmembrane region" description="Helical" evidence="2">
    <location>
        <begin position="337"/>
        <end position="362"/>
    </location>
</feature>
<feature type="transmembrane region" description="Helical" evidence="2">
    <location>
        <begin position="810"/>
        <end position="830"/>
    </location>
</feature>
<feature type="compositionally biased region" description="Polar residues" evidence="1">
    <location>
        <begin position="43"/>
        <end position="53"/>
    </location>
</feature>
<feature type="transmembrane region" description="Helical" evidence="2">
    <location>
        <begin position="439"/>
        <end position="462"/>
    </location>
</feature>
<keyword evidence="2" id="KW-0472">Membrane</keyword>
<feature type="transmembrane region" description="Helical" evidence="2">
    <location>
        <begin position="501"/>
        <end position="521"/>
    </location>
</feature>
<evidence type="ECO:0000313" key="3">
    <source>
        <dbReference type="EMBL" id="KAG5488040.1"/>
    </source>
</evidence>
<keyword evidence="2" id="KW-1133">Transmembrane helix</keyword>
<keyword evidence="4" id="KW-1185">Reference proteome</keyword>
<keyword evidence="2" id="KW-0812">Transmembrane</keyword>
<accession>A0A836HPM4</accession>
<evidence type="ECO:0000256" key="2">
    <source>
        <dbReference type="SAM" id="Phobius"/>
    </source>
</evidence>
<dbReference type="GeneID" id="92364068"/>
<dbReference type="Proteomes" id="UP000674143">
    <property type="component" value="Unassembled WGS sequence"/>
</dbReference>
<feature type="compositionally biased region" description="Polar residues" evidence="1">
    <location>
        <begin position="288"/>
        <end position="306"/>
    </location>
</feature>
<feature type="transmembrane region" description="Helical" evidence="2">
    <location>
        <begin position="778"/>
        <end position="798"/>
    </location>
</feature>
<feature type="compositionally biased region" description="Basic residues" evidence="1">
    <location>
        <begin position="888"/>
        <end position="901"/>
    </location>
</feature>
<protein>
    <submittedName>
        <fullName evidence="3">Uncharacterized protein</fullName>
    </submittedName>
</protein>
<feature type="region of interest" description="Disordered" evidence="1">
    <location>
        <begin position="629"/>
        <end position="677"/>
    </location>
</feature>
<feature type="region of interest" description="Disordered" evidence="1">
    <location>
        <begin position="240"/>
        <end position="314"/>
    </location>
</feature>
<feature type="transmembrane region" description="Helical" evidence="2">
    <location>
        <begin position="468"/>
        <end position="489"/>
    </location>
</feature>
<evidence type="ECO:0000256" key="1">
    <source>
        <dbReference type="SAM" id="MobiDB-lite"/>
    </source>
</evidence>
<dbReference type="RefSeq" id="XP_067066167.1">
    <property type="nucleotide sequence ID" value="XM_067210134.1"/>
</dbReference>
<feature type="compositionally biased region" description="Low complexity" evidence="1">
    <location>
        <begin position="82"/>
        <end position="92"/>
    </location>
</feature>
<dbReference type="AlphaFoldDB" id="A0A836HPM4"/>
<sequence length="925" mass="99605">MATMAVMDAPLPPTTTAAASTRQGLSVPPPQPAAVFFYPAPHQQPSTSTSTLGYQLLHHQSPRPDQHCEGRRHPRPALTAPSSSSSSMSSALSALHVSHTDAYEAAVAAEAWRTDAGGALLQPPTSPPLCAVKSYGTASDSSDAGSRCSLSAVVAVQPPNDTLDSATAQMAGCNAPGIRDDFQPGQLEQHTCLDTPGGDRLHRTPPLPQQSQHVHHSQQREEEVGPGCVVGVLECDPHVDNPLNGDAHSAGEAEASESTPFAGGTAREPPAARAGPNGDVAPAEGRRPSSSVDGENANGNDTSSAFPTRGGSLPAGSPPTFVELVVRRLESTSLLQFLWVVLLMAMLLVGNAFQVIFLNFWIRQFPTDLRSISAPMSSSSSSSSASSDSGSSEEHVKALASSYTTFVISAVLFPVFFIVLSITYALWRRPNLSFTREWAGWRLLLGIGAMDALNSAMAIYAAANTPEVLQALFVSLVPIYSAIFTKWLLKDPRDYANPYVFVSFVMIASGVALASLFNYVVTHRPHPENGSGGGELSVGGRGGKELRLGTFSDGPSSLSAVALDQQLWCLIFFFSVPPTVLMNVWQTMYMIRYAENDQLTAYLAEHADEAEYEESDDNVAATSSGQRTRLLDGVGDSHDPAHHPSSPAEAGEAVEPVPRRPPADSASQTSSDGTVHGHYRLHVPHSELHLHGEDATVKLVMLTADTTIQAILAFVLMPMDALPWFGGSSSIQEVVQNLNDGIECVLHCPRNMRYCILYSTGFVLVYIASAYLNRYSVTLCSMVSQLSGPITALVLIAFPSLNMTGDASPWYVSAFAILLLSCGTVMYVYWDEVTVEEKAVGEMQLKWAMMQEQQSLRHAPSSVGDHLYHEIGDSHSSGQVAAPPQQQQHRRPRSRRYRRRRQSDYVVVVDQDASDPAAHEQPHHH</sequence>